<dbReference type="AlphaFoldDB" id="A0A941EDE0"/>
<evidence type="ECO:0000313" key="1">
    <source>
        <dbReference type="EMBL" id="MBR7829456.1"/>
    </source>
</evidence>
<dbReference type="Proteomes" id="UP000676325">
    <property type="component" value="Unassembled WGS sequence"/>
</dbReference>
<dbReference type="EMBL" id="JAGSOH010000086">
    <property type="protein sequence ID" value="MBR7829456.1"/>
    <property type="molecule type" value="Genomic_DNA"/>
</dbReference>
<keyword evidence="2" id="KW-1185">Reference proteome</keyword>
<name>A0A941EDE0_9ACTN</name>
<proteinExistence type="predicted"/>
<organism evidence="1 2">
    <name type="scientific">Actinospica acidithermotolerans</name>
    <dbReference type="NCBI Taxonomy" id="2828514"/>
    <lineage>
        <taxon>Bacteria</taxon>
        <taxon>Bacillati</taxon>
        <taxon>Actinomycetota</taxon>
        <taxon>Actinomycetes</taxon>
        <taxon>Catenulisporales</taxon>
        <taxon>Actinospicaceae</taxon>
        <taxon>Actinospica</taxon>
    </lineage>
</organism>
<comment type="caution">
    <text evidence="1">The sequence shown here is derived from an EMBL/GenBank/DDBJ whole genome shotgun (WGS) entry which is preliminary data.</text>
</comment>
<evidence type="ECO:0000313" key="2">
    <source>
        <dbReference type="Proteomes" id="UP000676325"/>
    </source>
</evidence>
<dbReference type="RefSeq" id="WP_212520590.1">
    <property type="nucleotide sequence ID" value="NZ_JAGSOH010000086.1"/>
</dbReference>
<gene>
    <name evidence="1" type="ORF">KDK95_24330</name>
</gene>
<protein>
    <submittedName>
        <fullName evidence="1">Uncharacterized protein</fullName>
    </submittedName>
</protein>
<accession>A0A941EDE0</accession>
<sequence length="240" mass="25784">MAISDLLNSLQPAADDQGSLDVWLGIPPGYLPLPVVDSADRLAEALPTLVELCPPESRDLLFSTVDTFALLLSELEQRNTVFCGLGWHTAPDDESTLVASSLVASLQTTGGERNPRLVLGDLIKVSADADDHAQADLVDLPNGPALFFESVRSLRKPRLPGEEGDPGRADVYQLEVIVPSEKGDRLAVLEFSTPQVEYGVYYREMMVLLAHSVAFNPPPGSEEQGTSARKIHDALGGLGL</sequence>
<reference evidence="1" key="1">
    <citation type="submission" date="2021-04" db="EMBL/GenBank/DDBJ databases">
        <title>Genome based classification of Actinospica acidithermotolerans sp. nov., an actinobacterium isolated from an Indonesian hot spring.</title>
        <authorList>
            <person name="Kusuma A.B."/>
            <person name="Putra K.E."/>
            <person name="Nafisah S."/>
            <person name="Loh J."/>
            <person name="Nouioui I."/>
            <person name="Goodfellow M."/>
        </authorList>
    </citation>
    <scope>NUCLEOTIDE SEQUENCE</scope>
    <source>
        <strain evidence="1">MGRD01-02</strain>
    </source>
</reference>